<comment type="caution">
    <text evidence="1">The sequence shown here is derived from an EMBL/GenBank/DDBJ whole genome shotgun (WGS) entry which is preliminary data.</text>
</comment>
<accession>A0A800N897</accession>
<name>A0A800N897_CYTFI</name>
<dbReference type="AlphaFoldDB" id="A0A800N897"/>
<dbReference type="RefSeq" id="WP_159347100.1">
    <property type="nucleotide sequence ID" value="NZ_JBALOT010000072.1"/>
</dbReference>
<dbReference type="EMBL" id="VDEM01000101">
    <property type="protein sequence ID" value="KAF0821513.1"/>
    <property type="molecule type" value="Genomic_DNA"/>
</dbReference>
<proteinExistence type="predicted"/>
<gene>
    <name evidence="1" type="ORF">KIS1582_4756</name>
</gene>
<evidence type="ECO:0000313" key="1">
    <source>
        <dbReference type="EMBL" id="KAF0821513.1"/>
    </source>
</evidence>
<reference evidence="1 2" key="1">
    <citation type="journal article" date="2020" name="G3 (Bethesda)">
        <title>Whole Genome Sequencing and Comparative Genomics of Two Nematicidal Bacillus Strains Reveals a Wide Range of Possible Virulence Factors.</title>
        <authorList>
            <person name="Susic N."/>
            <person name="Janezic S."/>
            <person name="Rupnik M."/>
            <person name="Geric Stare B."/>
        </authorList>
    </citation>
    <scope>NUCLEOTIDE SEQUENCE [LARGE SCALE GENOMIC DNA]</scope>
    <source>
        <strain evidence="1 2">I-1582</strain>
    </source>
</reference>
<dbReference type="OrthoDB" id="2910622at2"/>
<evidence type="ECO:0000313" key="2">
    <source>
        <dbReference type="Proteomes" id="UP000465778"/>
    </source>
</evidence>
<organism evidence="1 2">
    <name type="scientific">Cytobacillus firmus</name>
    <name type="common">Bacillus firmus</name>
    <dbReference type="NCBI Taxonomy" id="1399"/>
    <lineage>
        <taxon>Bacteria</taxon>
        <taxon>Bacillati</taxon>
        <taxon>Bacillota</taxon>
        <taxon>Bacilli</taxon>
        <taxon>Bacillales</taxon>
        <taxon>Bacillaceae</taxon>
        <taxon>Cytobacillus</taxon>
    </lineage>
</organism>
<dbReference type="Proteomes" id="UP000465778">
    <property type="component" value="Unassembled WGS sequence"/>
</dbReference>
<protein>
    <submittedName>
        <fullName evidence="1">Uncharacterized protein</fullName>
    </submittedName>
</protein>
<sequence>MKRYSHVKCIEDVIEDDIVVFKKGEIYKITGFDYRSLVYYVEPEYDEDGTLPDEFVIMALDRRFMFIIL</sequence>